<feature type="compositionally biased region" description="Polar residues" evidence="1">
    <location>
        <begin position="22"/>
        <end position="31"/>
    </location>
</feature>
<dbReference type="EMBL" id="MJEQ01002360">
    <property type="protein sequence ID" value="OIT27561.1"/>
    <property type="molecule type" value="Genomic_DNA"/>
</dbReference>
<reference evidence="2" key="1">
    <citation type="submission" date="2016-11" db="EMBL/GenBank/DDBJ databases">
        <title>The genome of Nicotiana attenuata.</title>
        <authorList>
            <person name="Xu S."/>
            <person name="Brockmoeller T."/>
            <person name="Gaquerel E."/>
            <person name="Navarro A."/>
            <person name="Kuhl H."/>
            <person name="Gase K."/>
            <person name="Ling Z."/>
            <person name="Zhou W."/>
            <person name="Kreitzer C."/>
            <person name="Stanke M."/>
            <person name="Tang H."/>
            <person name="Lyons E."/>
            <person name="Pandey P."/>
            <person name="Pandey S.P."/>
            <person name="Timmermann B."/>
            <person name="Baldwin I.T."/>
        </authorList>
    </citation>
    <scope>NUCLEOTIDE SEQUENCE [LARGE SCALE GENOMIC DNA]</scope>
    <source>
        <strain evidence="2">UT</strain>
    </source>
</reference>
<evidence type="ECO:0000313" key="3">
    <source>
        <dbReference type="Proteomes" id="UP000187609"/>
    </source>
</evidence>
<comment type="caution">
    <text evidence="2">The sequence shown here is derived from an EMBL/GenBank/DDBJ whole genome shotgun (WGS) entry which is preliminary data.</text>
</comment>
<gene>
    <name evidence="2" type="ORF">A4A49_23594</name>
</gene>
<dbReference type="Proteomes" id="UP000187609">
    <property type="component" value="Unassembled WGS sequence"/>
</dbReference>
<protein>
    <submittedName>
        <fullName evidence="2">Uncharacterized protein</fullName>
    </submittedName>
</protein>
<name>A0A1J6L926_NICAT</name>
<dbReference type="Gramene" id="OIT27561">
    <property type="protein sequence ID" value="OIT27561"/>
    <property type="gene ID" value="A4A49_23594"/>
</dbReference>
<keyword evidence="3" id="KW-1185">Reference proteome</keyword>
<evidence type="ECO:0000256" key="1">
    <source>
        <dbReference type="SAM" id="MobiDB-lite"/>
    </source>
</evidence>
<feature type="compositionally biased region" description="Basic residues" evidence="1">
    <location>
        <begin position="1"/>
        <end position="13"/>
    </location>
</feature>
<sequence length="358" mass="40074">MRRKSVAKKHIPLTKKAIAQHSKLSMPSNRKGNAEKEASPSKEIADPSKIATGKRNIDTSKASPSKENAEISKRYRRKKNKEPSKSIDKKRTRSRSRLVDEDILKREFLVGDKPDHFGLKEFSMMTGLNCGAKPNKEVMKKVMDDGEAFCDKVCQSSKTGMDAELLLKQLKSKSFDTVESAMTSKVVPLPLPRMLRWHKKKVTSDPDLDPFKQRVDDPDVEGHPYLISILPDMDMDYMKNLIPYDDEVADPIIDQLAVDLEWVTAIKKAPGAVSLEINDEDDNDDDDPLCGCIPGSPLVSYFSDIGRGGPCRMCNAQPSDTDMPGELKVMNEKLDKVLKILGEMKNQNEILSKVVESP</sequence>
<feature type="region of interest" description="Disordered" evidence="1">
    <location>
        <begin position="1"/>
        <end position="96"/>
    </location>
</feature>
<organism evidence="2 3">
    <name type="scientific">Nicotiana attenuata</name>
    <name type="common">Coyote tobacco</name>
    <dbReference type="NCBI Taxonomy" id="49451"/>
    <lineage>
        <taxon>Eukaryota</taxon>
        <taxon>Viridiplantae</taxon>
        <taxon>Streptophyta</taxon>
        <taxon>Embryophyta</taxon>
        <taxon>Tracheophyta</taxon>
        <taxon>Spermatophyta</taxon>
        <taxon>Magnoliopsida</taxon>
        <taxon>eudicotyledons</taxon>
        <taxon>Gunneridae</taxon>
        <taxon>Pentapetalae</taxon>
        <taxon>asterids</taxon>
        <taxon>lamiids</taxon>
        <taxon>Solanales</taxon>
        <taxon>Solanaceae</taxon>
        <taxon>Nicotianoideae</taxon>
        <taxon>Nicotianeae</taxon>
        <taxon>Nicotiana</taxon>
    </lineage>
</organism>
<accession>A0A1J6L926</accession>
<proteinExistence type="predicted"/>
<dbReference type="AlphaFoldDB" id="A0A1J6L926"/>
<evidence type="ECO:0000313" key="2">
    <source>
        <dbReference type="EMBL" id="OIT27561.1"/>
    </source>
</evidence>
<feature type="compositionally biased region" description="Basic and acidic residues" evidence="1">
    <location>
        <begin position="32"/>
        <end position="46"/>
    </location>
</feature>